<dbReference type="WBParaSite" id="L893_g31103.t1">
    <property type="protein sequence ID" value="L893_g31103.t1"/>
    <property type="gene ID" value="L893_g31103"/>
</dbReference>
<evidence type="ECO:0000313" key="2">
    <source>
        <dbReference type="WBParaSite" id="L893_g31103.t1"/>
    </source>
</evidence>
<protein>
    <submittedName>
        <fullName evidence="2">AAA domain-containing protein</fullName>
    </submittedName>
</protein>
<name>A0A1I7ZZE8_9BILA</name>
<keyword evidence="1" id="KW-1185">Reference proteome</keyword>
<proteinExistence type="predicted"/>
<dbReference type="Proteomes" id="UP000095287">
    <property type="component" value="Unplaced"/>
</dbReference>
<dbReference type="AlphaFoldDB" id="A0A1I7ZZE8"/>
<organism evidence="1 2">
    <name type="scientific">Steinernema glaseri</name>
    <dbReference type="NCBI Taxonomy" id="37863"/>
    <lineage>
        <taxon>Eukaryota</taxon>
        <taxon>Metazoa</taxon>
        <taxon>Ecdysozoa</taxon>
        <taxon>Nematoda</taxon>
        <taxon>Chromadorea</taxon>
        <taxon>Rhabditida</taxon>
        <taxon>Tylenchina</taxon>
        <taxon>Panagrolaimomorpha</taxon>
        <taxon>Strongyloidoidea</taxon>
        <taxon>Steinernematidae</taxon>
        <taxon>Steinernema</taxon>
    </lineage>
</organism>
<evidence type="ECO:0000313" key="1">
    <source>
        <dbReference type="Proteomes" id="UP000095287"/>
    </source>
</evidence>
<reference evidence="2" key="1">
    <citation type="submission" date="2016-11" db="UniProtKB">
        <authorList>
            <consortium name="WormBaseParasite"/>
        </authorList>
    </citation>
    <scope>IDENTIFICATION</scope>
</reference>
<sequence length="990" mass="113660">MDTVPALFIESVLQSSGFGVRTSSRQLSGQWGQLGEIYFDQGGTVYLAYAPSPDDRNEWRLHYSLEGWEHIEPRTLNKELAEKISKTIISIRMFMTDAINQHGDGWTSISPQDDEIVHLLTRLEAPILNLNLKYYAQDSRSYGTWQLKCEELIARYSHLLRKFTSVVLDSFEPSFAKLIQDMAYSERLQSIEIKNLVPAILPRSFWVDYFLSDRCRRLRVTFEDTGVVRGIINRWKKMDTSRLALGKGLLGMKLSLEDLEDVGLIPDSEWEHSRISSFHRIDHPDDPSSMIYVTFFKDVHRLVLLEESTTSRRCLSLVPQLPLGTSFSVKDSHPFNVLTKLNSSPSVRPSNPSDMERVPACFIESVLECSGYQVRKESEQLSGSWGRLGEVYFTKHGSVLLAYAPSTDDRNEWRLYYSLSGFDHIKTRTLSREVVKEISKTILSIQLYVSTGSSRNDENWTSIGPQDDNIVHLLTRLDAPFSLLDLDLMILRVYDRLDSKCEELVSRYPHLVRTFASVELGSFRPSFERLIQDMTSSGRLRSIDIKKQVPAIVPSSFWVDYFFSKGCKTLKANFEDIGVVLGVINRWKEMDPQHLAHNKIFERIKASPKDLANVGLVAITEESILKNIQKITTRGSIDSLHRINHPVDPRSMIYVAFLDNVRPSNPSDMERVPACFIESVLRSSGYGVRQISEYLSGPWGHLGEVYSNKCGSVFLRYARSAVHRNEWRLHYDLRGFHHIDTRTLSREVVKEISKSIGSIQLSVSTNLNDEDWTSIGPKDDDIVRLLTRLDAPFSVLGFDVKNLRVYDDFESKCEQLASRYPQLVRMFTTVKLNSFQPLFERLIEDTVSTGRLRSISVQHGLPKTLPTSFWVDYFFSESCQKLSANFGQDFKVEGVINRWKKMDPRRLAQNKIFESVKASPKDLVNVGLIAITEESVTKEIREQITTQDIREQRRTNRFISSFHRIDHPVDPRSVIYVTFFKNGDCSLLFY</sequence>
<accession>A0A1I7ZZE8</accession>